<comment type="caution">
    <text evidence="2">The sequence shown here is derived from an EMBL/GenBank/DDBJ whole genome shotgun (WGS) entry which is preliminary data.</text>
</comment>
<dbReference type="GO" id="GO:0004722">
    <property type="term" value="F:protein serine/threonine phosphatase activity"/>
    <property type="evidence" value="ECO:0007669"/>
    <property type="project" value="InterPro"/>
</dbReference>
<dbReference type="AlphaFoldDB" id="A0A4R3YX02"/>
<dbReference type="InterPro" id="IPR001932">
    <property type="entry name" value="PPM-type_phosphatase-like_dom"/>
</dbReference>
<reference evidence="2 3" key="1">
    <citation type="submission" date="2019-03" db="EMBL/GenBank/DDBJ databases">
        <title>Above-ground endophytic microbial communities from plants in different locations in the United States.</title>
        <authorList>
            <person name="Frank C."/>
        </authorList>
    </citation>
    <scope>NUCLEOTIDE SEQUENCE [LARGE SCALE GENOMIC DNA]</scope>
    <source>
        <strain evidence="2 3">LP_13_YM</strain>
    </source>
</reference>
<name>A0A4R3YX02_9GAMM</name>
<dbReference type="Proteomes" id="UP000295645">
    <property type="component" value="Unassembled WGS sequence"/>
</dbReference>
<dbReference type="PROSITE" id="PS51746">
    <property type="entry name" value="PPM_2"/>
    <property type="match status" value="1"/>
</dbReference>
<evidence type="ECO:0000313" key="3">
    <source>
        <dbReference type="Proteomes" id="UP000295645"/>
    </source>
</evidence>
<feature type="domain" description="PPM-type phosphatase" evidence="1">
    <location>
        <begin position="7"/>
        <end position="239"/>
    </location>
</feature>
<dbReference type="Gene3D" id="3.60.40.10">
    <property type="entry name" value="PPM-type phosphatase domain"/>
    <property type="match status" value="1"/>
</dbReference>
<dbReference type="PANTHER" id="PTHR47992">
    <property type="entry name" value="PROTEIN PHOSPHATASE"/>
    <property type="match status" value="1"/>
</dbReference>
<dbReference type="SMART" id="SM00331">
    <property type="entry name" value="PP2C_SIG"/>
    <property type="match status" value="1"/>
</dbReference>
<evidence type="ECO:0000313" key="2">
    <source>
        <dbReference type="EMBL" id="TCV95833.1"/>
    </source>
</evidence>
<sequence length="241" mass="26114">MTVSYRTVGRTETGKVRRHNEDAILVRDDVGLWVVADGLGGHAAGDYASGLIVERLTALPRPGSVLDFVESIEDALETINTDLRSTAEARSVDLIGSTIVVLVHDRDFMLCGWVGDSRAYCYDDGRLRQITHDHVHGVKDDETQFGPASATSAPAPGNGVLTRAIGAEEQLFVDWVVAGCRPGMQFLLCSDGINKEIPDDELDAECGRARDPQSLLGRLFELALGRAARDNVSAVIVRLQE</sequence>
<evidence type="ECO:0000259" key="1">
    <source>
        <dbReference type="PROSITE" id="PS51746"/>
    </source>
</evidence>
<gene>
    <name evidence="2" type="ORF">EC912_102178</name>
</gene>
<protein>
    <submittedName>
        <fullName evidence="2">Protein phosphatase</fullName>
    </submittedName>
</protein>
<keyword evidence="3" id="KW-1185">Reference proteome</keyword>
<proteinExistence type="predicted"/>
<dbReference type="InterPro" id="IPR015655">
    <property type="entry name" value="PP2C"/>
</dbReference>
<dbReference type="EMBL" id="SMCS01000002">
    <property type="protein sequence ID" value="TCV95833.1"/>
    <property type="molecule type" value="Genomic_DNA"/>
</dbReference>
<dbReference type="SMART" id="SM00332">
    <property type="entry name" value="PP2Cc"/>
    <property type="match status" value="1"/>
</dbReference>
<organism evidence="2 3">
    <name type="scientific">Luteibacter rhizovicinus</name>
    <dbReference type="NCBI Taxonomy" id="242606"/>
    <lineage>
        <taxon>Bacteria</taxon>
        <taxon>Pseudomonadati</taxon>
        <taxon>Pseudomonadota</taxon>
        <taxon>Gammaproteobacteria</taxon>
        <taxon>Lysobacterales</taxon>
        <taxon>Rhodanobacteraceae</taxon>
        <taxon>Luteibacter</taxon>
    </lineage>
</organism>
<dbReference type="InterPro" id="IPR036457">
    <property type="entry name" value="PPM-type-like_dom_sf"/>
</dbReference>
<dbReference type="RefSeq" id="WP_132142069.1">
    <property type="nucleotide sequence ID" value="NZ_SMCS01000002.1"/>
</dbReference>
<dbReference type="OrthoDB" id="9801841at2"/>
<dbReference type="Pfam" id="PF13672">
    <property type="entry name" value="PP2C_2"/>
    <property type="match status" value="1"/>
</dbReference>
<dbReference type="CDD" id="cd00143">
    <property type="entry name" value="PP2Cc"/>
    <property type="match status" value="1"/>
</dbReference>
<dbReference type="SUPFAM" id="SSF81606">
    <property type="entry name" value="PP2C-like"/>
    <property type="match status" value="1"/>
</dbReference>
<accession>A0A4R3YX02</accession>